<sequence length="23" mass="2672">MENFSSSSSPLNTGWMENKEHRC</sequence>
<organism evidence="2">
    <name type="scientific">Oryza glumipatula</name>
    <dbReference type="NCBI Taxonomy" id="40148"/>
    <lineage>
        <taxon>Eukaryota</taxon>
        <taxon>Viridiplantae</taxon>
        <taxon>Streptophyta</taxon>
        <taxon>Embryophyta</taxon>
        <taxon>Tracheophyta</taxon>
        <taxon>Spermatophyta</taxon>
        <taxon>Magnoliopsida</taxon>
        <taxon>Liliopsida</taxon>
        <taxon>Poales</taxon>
        <taxon>Poaceae</taxon>
        <taxon>BOP clade</taxon>
        <taxon>Oryzoideae</taxon>
        <taxon>Oryzeae</taxon>
        <taxon>Oryzinae</taxon>
        <taxon>Oryza</taxon>
    </lineage>
</organism>
<dbReference type="HOGENOM" id="CLU_3423546_0_0_1"/>
<reference evidence="2" key="1">
    <citation type="submission" date="2013-08" db="EMBL/GenBank/DDBJ databases">
        <title>Oryza genome evolution.</title>
        <authorList>
            <person name="Wing R.A."/>
            <person name="Panaud O."/>
            <person name="Oliveira A.C."/>
        </authorList>
    </citation>
    <scope>NUCLEOTIDE SEQUENCE</scope>
</reference>
<dbReference type="Gramene" id="OGLUM01G21980.4">
    <property type="protein sequence ID" value="OGLUM01G21980.4"/>
    <property type="gene ID" value="OGLUM01G21980"/>
</dbReference>
<proteinExistence type="predicted"/>
<protein>
    <submittedName>
        <fullName evidence="2">Uncharacterized protein</fullName>
    </submittedName>
</protein>
<evidence type="ECO:0000313" key="3">
    <source>
        <dbReference type="Proteomes" id="UP000026961"/>
    </source>
</evidence>
<dbReference type="Proteomes" id="UP000026961">
    <property type="component" value="Chromosome 1"/>
</dbReference>
<evidence type="ECO:0000313" key="2">
    <source>
        <dbReference type="EnsemblPlants" id="OGLUM01G21980.4"/>
    </source>
</evidence>
<accession>A0A0D9YA38</accession>
<dbReference type="EnsemblPlants" id="OGLUM01G21980.4">
    <property type="protein sequence ID" value="OGLUM01G21980.4"/>
    <property type="gene ID" value="OGLUM01G21980"/>
</dbReference>
<keyword evidence="3" id="KW-1185">Reference proteome</keyword>
<feature type="region of interest" description="Disordered" evidence="1">
    <location>
        <begin position="1"/>
        <end position="23"/>
    </location>
</feature>
<name>A0A0D9YA38_9ORYZ</name>
<reference evidence="2" key="3">
    <citation type="submission" date="2018-05" db="EMBL/GenBank/DDBJ databases">
        <title>OgluRS3 (Oryza glumaepatula Reference Sequence Version 3).</title>
        <authorList>
            <person name="Zhang J."/>
            <person name="Kudrna D."/>
            <person name="Lee S."/>
            <person name="Talag J."/>
            <person name="Welchert J."/>
            <person name="Wing R.A."/>
        </authorList>
    </citation>
    <scope>NUCLEOTIDE SEQUENCE [LARGE SCALE GENOMIC DNA]</scope>
</reference>
<evidence type="ECO:0000256" key="1">
    <source>
        <dbReference type="SAM" id="MobiDB-lite"/>
    </source>
</evidence>
<reference evidence="2" key="2">
    <citation type="submission" date="2015-04" db="UniProtKB">
        <authorList>
            <consortium name="EnsemblPlants"/>
        </authorList>
    </citation>
    <scope>IDENTIFICATION</scope>
</reference>
<dbReference type="AlphaFoldDB" id="A0A0D9YA38"/>
<feature type="compositionally biased region" description="Polar residues" evidence="1">
    <location>
        <begin position="1"/>
        <end position="12"/>
    </location>
</feature>